<dbReference type="AlphaFoldDB" id="X1LD18"/>
<accession>X1LD18</accession>
<comment type="caution">
    <text evidence="1">The sequence shown here is derived from an EMBL/GenBank/DDBJ whole genome shotgun (WGS) entry which is preliminary data.</text>
</comment>
<organism evidence="1">
    <name type="scientific">marine sediment metagenome</name>
    <dbReference type="NCBI Taxonomy" id="412755"/>
    <lineage>
        <taxon>unclassified sequences</taxon>
        <taxon>metagenomes</taxon>
        <taxon>ecological metagenomes</taxon>
    </lineage>
</organism>
<proteinExistence type="predicted"/>
<sequence>MGMNKNGKMSWVSNFLDRCVQIQSSVLYDFPEERRRQGYGRAAKLIIDGPEGCIKELWFCETGLKPKPPEVPIKNTVYMTEDVLLDLITPNVDTDTLVALIEKEGGIERVLYQLYPRLDFRTALANRLVSIDGEKPDVDSEEWAQIIERFLLKIAFPIVVRGLVKKGRKNA</sequence>
<evidence type="ECO:0000313" key="1">
    <source>
        <dbReference type="EMBL" id="GAI17197.1"/>
    </source>
</evidence>
<gene>
    <name evidence="1" type="ORF">S06H3_16567</name>
</gene>
<name>X1LD18_9ZZZZ</name>
<reference evidence="1" key="1">
    <citation type="journal article" date="2014" name="Front. Microbiol.">
        <title>High frequency of phylogenetically diverse reductive dehalogenase-homologous genes in deep subseafloor sedimentary metagenomes.</title>
        <authorList>
            <person name="Kawai M."/>
            <person name="Futagami T."/>
            <person name="Toyoda A."/>
            <person name="Takaki Y."/>
            <person name="Nishi S."/>
            <person name="Hori S."/>
            <person name="Arai W."/>
            <person name="Tsubouchi T."/>
            <person name="Morono Y."/>
            <person name="Uchiyama I."/>
            <person name="Ito T."/>
            <person name="Fujiyama A."/>
            <person name="Inagaki F."/>
            <person name="Takami H."/>
        </authorList>
    </citation>
    <scope>NUCLEOTIDE SEQUENCE</scope>
    <source>
        <strain evidence="1">Expedition CK06-06</strain>
    </source>
</reference>
<protein>
    <submittedName>
        <fullName evidence="1">Uncharacterized protein</fullName>
    </submittedName>
</protein>
<dbReference type="EMBL" id="BARV01008201">
    <property type="protein sequence ID" value="GAI17197.1"/>
    <property type="molecule type" value="Genomic_DNA"/>
</dbReference>